<feature type="compositionally biased region" description="Acidic residues" evidence="1">
    <location>
        <begin position="19"/>
        <end position="30"/>
    </location>
</feature>
<evidence type="ECO:0000256" key="1">
    <source>
        <dbReference type="SAM" id="MobiDB-lite"/>
    </source>
</evidence>
<dbReference type="AlphaFoldDB" id="A0A8T1VGB1"/>
<feature type="region of interest" description="Disordered" evidence="1">
    <location>
        <begin position="137"/>
        <end position="169"/>
    </location>
</feature>
<dbReference type="OrthoDB" id="79485at2759"/>
<feature type="region of interest" description="Disordered" evidence="1">
    <location>
        <begin position="414"/>
        <end position="438"/>
    </location>
</feature>
<feature type="region of interest" description="Disordered" evidence="1">
    <location>
        <begin position="666"/>
        <end position="691"/>
    </location>
</feature>
<evidence type="ECO:0000313" key="3">
    <source>
        <dbReference type="Proteomes" id="UP000694044"/>
    </source>
</evidence>
<gene>
    <name evidence="2" type="ORF">PHYPSEUDO_007274</name>
</gene>
<comment type="caution">
    <text evidence="2">The sequence shown here is derived from an EMBL/GenBank/DDBJ whole genome shotgun (WGS) entry which is preliminary data.</text>
</comment>
<evidence type="ECO:0000313" key="2">
    <source>
        <dbReference type="EMBL" id="KAG7380347.1"/>
    </source>
</evidence>
<accession>A0A8T1VGB1</accession>
<protein>
    <submittedName>
        <fullName evidence="2">Uncharacterized protein</fullName>
    </submittedName>
</protein>
<sequence>MAQAVRPSALKPARTTDGDAPEEATGEEDPSSFPLLNPTSPAAQTPRHAGTREPPQLERAVVSRTRLHITLATPPPPSGAGKTSSSGEADLRGWSSPHGEPYRPLGRPELNLKFLPHFDYGVSSPVQNAHRLRALEGVGGSNSGATGAASSSASERAKEVREASTCAPPTSARAPIATLVDQFVTSLTSRKRPLDGRQVKLAHRLQANVGGFSPEIIRGLRDRKLVAQEQDQEFAGGGPQHCFHTPRGDTSLQLLREALQEGTSRLRSTRNGTNFLQHLPPSEFHGLRELHEQYLRGRMASPPTSINCGSRNVGATTSPRMILVSKTTYGEFTSKPTAPFSRDEDAALDCSDSDDSQGNWYLPYTTRQLQRSPHRRLPSLGEFRARAREEKQPTRPLRATSNMKASLLPHRMRASAARSNHASLASARPSVAARGTSDDDILEPNAAVLSTAIGKVPPSPFAMTAGFPSPSQSVPQLHSIEKLQAAVDALEDIKCRQSARLATALEVLEQDRRECLAGKFCSLRVKCDAAEDLKRMRERSERHRGQRVIAVVSKTADWYPELLHRLIAREGTNTSNTGPGSIIAGGLLPLHAAELFIVQAVRRFTTDGCEFQSAQLYSCIAHLHREDLELLQVQQLLEFLRNALHINDEEWKHFFAAHGLPEPTDDFVGDRKDSQGFSDGKPCVSAATRHE</sequence>
<keyword evidence="3" id="KW-1185">Reference proteome</keyword>
<name>A0A8T1VGB1_9STRA</name>
<proteinExistence type="predicted"/>
<organism evidence="2 3">
    <name type="scientific">Phytophthora pseudosyringae</name>
    <dbReference type="NCBI Taxonomy" id="221518"/>
    <lineage>
        <taxon>Eukaryota</taxon>
        <taxon>Sar</taxon>
        <taxon>Stramenopiles</taxon>
        <taxon>Oomycota</taxon>
        <taxon>Peronosporomycetes</taxon>
        <taxon>Peronosporales</taxon>
        <taxon>Peronosporaceae</taxon>
        <taxon>Phytophthora</taxon>
    </lineage>
</organism>
<feature type="region of interest" description="Disordered" evidence="1">
    <location>
        <begin position="1"/>
        <end position="102"/>
    </location>
</feature>
<dbReference type="EMBL" id="JAGDFM010000297">
    <property type="protein sequence ID" value="KAG7380347.1"/>
    <property type="molecule type" value="Genomic_DNA"/>
</dbReference>
<reference evidence="2" key="1">
    <citation type="submission" date="2021-02" db="EMBL/GenBank/DDBJ databases">
        <authorList>
            <person name="Palmer J.M."/>
        </authorList>
    </citation>
    <scope>NUCLEOTIDE SEQUENCE</scope>
    <source>
        <strain evidence="2">SCRP734</strain>
    </source>
</reference>
<feature type="compositionally biased region" description="Low complexity" evidence="1">
    <location>
        <begin position="143"/>
        <end position="154"/>
    </location>
</feature>
<dbReference type="Proteomes" id="UP000694044">
    <property type="component" value="Unassembled WGS sequence"/>
</dbReference>